<feature type="domain" description="PKD" evidence="2">
    <location>
        <begin position="297"/>
        <end position="365"/>
    </location>
</feature>
<feature type="domain" description="PKD" evidence="2">
    <location>
        <begin position="934"/>
        <end position="992"/>
    </location>
</feature>
<dbReference type="Pfam" id="PF22352">
    <property type="entry name" value="K319L-like_PKD"/>
    <property type="match status" value="3"/>
</dbReference>
<reference evidence="3 4" key="1">
    <citation type="submission" date="2020-04" db="EMBL/GenBank/DDBJ databases">
        <title>Chitinophaga sp. G-6-1-13 sp. nov., isolated from soil.</title>
        <authorList>
            <person name="Dahal R.H."/>
            <person name="Chaudhary D.K."/>
        </authorList>
    </citation>
    <scope>NUCLEOTIDE SEQUENCE [LARGE SCALE GENOMIC DNA]</scope>
    <source>
        <strain evidence="3 4">G-6-1-13</strain>
    </source>
</reference>
<dbReference type="FunFam" id="2.60.40.10:FF:000257">
    <property type="entry name" value="Dyslexia-associated protein KIAA0319-like"/>
    <property type="match status" value="1"/>
</dbReference>
<dbReference type="InterPro" id="IPR011050">
    <property type="entry name" value="Pectin_lyase_fold/virulence"/>
</dbReference>
<dbReference type="SMART" id="SM00710">
    <property type="entry name" value="PbH1"/>
    <property type="match status" value="8"/>
</dbReference>
<dbReference type="Pfam" id="PF18962">
    <property type="entry name" value="Por_Secre_tail"/>
    <property type="match status" value="1"/>
</dbReference>
<keyword evidence="4" id="KW-1185">Reference proteome</keyword>
<gene>
    <name evidence="3" type="ORF">HHL17_17805</name>
</gene>
<dbReference type="PANTHER" id="PTHR46182:SF2">
    <property type="entry name" value="FI19480P1"/>
    <property type="match status" value="1"/>
</dbReference>
<feature type="chain" id="PRO_5032647660" evidence="1">
    <location>
        <begin position="24"/>
        <end position="1085"/>
    </location>
</feature>
<protein>
    <submittedName>
        <fullName evidence="3">T9SS type A sorting domain-containing protein</fullName>
    </submittedName>
</protein>
<dbReference type="SUPFAM" id="SSF51126">
    <property type="entry name" value="Pectin lyase-like"/>
    <property type="match status" value="1"/>
</dbReference>
<dbReference type="InterPro" id="IPR059226">
    <property type="entry name" value="Choice_anch_Q_dom"/>
</dbReference>
<dbReference type="NCBIfam" id="TIGR04183">
    <property type="entry name" value="Por_Secre_tail"/>
    <property type="match status" value="1"/>
</dbReference>
<dbReference type="SUPFAM" id="SSF53474">
    <property type="entry name" value="alpha/beta-Hydrolases"/>
    <property type="match status" value="1"/>
</dbReference>
<dbReference type="SMART" id="SM00089">
    <property type="entry name" value="PKD"/>
    <property type="match status" value="3"/>
</dbReference>
<dbReference type="InterPro" id="IPR026444">
    <property type="entry name" value="Secre_tail"/>
</dbReference>
<dbReference type="RefSeq" id="WP_169226177.1">
    <property type="nucleotide sequence ID" value="NZ_JABBGC010000002.1"/>
</dbReference>
<comment type="caution">
    <text evidence="3">The sequence shown here is derived from an EMBL/GenBank/DDBJ whole genome shotgun (WGS) entry which is preliminary data.</text>
</comment>
<dbReference type="Gene3D" id="2.160.20.10">
    <property type="entry name" value="Single-stranded right-handed beta-helix, Pectin lyase-like"/>
    <property type="match status" value="1"/>
</dbReference>
<organism evidence="3 4">
    <name type="scientific">Chitinophaga fulva</name>
    <dbReference type="NCBI Taxonomy" id="2728842"/>
    <lineage>
        <taxon>Bacteria</taxon>
        <taxon>Pseudomonadati</taxon>
        <taxon>Bacteroidota</taxon>
        <taxon>Chitinophagia</taxon>
        <taxon>Chitinophagales</taxon>
        <taxon>Chitinophagaceae</taxon>
        <taxon>Chitinophaga</taxon>
    </lineage>
</organism>
<dbReference type="PANTHER" id="PTHR46182">
    <property type="entry name" value="FI19480P1"/>
    <property type="match status" value="1"/>
</dbReference>
<dbReference type="GO" id="GO:0031410">
    <property type="term" value="C:cytoplasmic vesicle"/>
    <property type="evidence" value="ECO:0007669"/>
    <property type="project" value="TreeGrafter"/>
</dbReference>
<dbReference type="Proteomes" id="UP000583266">
    <property type="component" value="Unassembled WGS sequence"/>
</dbReference>
<dbReference type="InterPro" id="IPR000601">
    <property type="entry name" value="PKD_dom"/>
</dbReference>
<dbReference type="InterPro" id="IPR022409">
    <property type="entry name" value="PKD/Chitinase_dom"/>
</dbReference>
<dbReference type="AlphaFoldDB" id="A0A848GN77"/>
<dbReference type="Gene3D" id="3.40.50.1820">
    <property type="entry name" value="alpha/beta hydrolase"/>
    <property type="match status" value="1"/>
</dbReference>
<sequence length="1085" mass="114415">MKNQLSYRSIVSTCLILCAICYAHVVFSQGNQSQSTVKIAPSATTGAWLHLPDDYARTSDNYPLLIFLHGVSDGGTLNTVLAHGVPRVISKGANMQFTVGGKLYKFIVVSPQIPDGWANEKMVQSVIDDMKAKYRVDASRIYLTGLSAGGYGVLNYVASGSNYASNLAAIVPVSSAPIDVPKLGGLCNIATANLGSWMLCGSTDNFAGYQTTYTSRIQSCNPSSKPLSTFYSGGGHDDGVWDRAYDATHAYQNPNIYEWMLQFRQGGSTPAPVARVAASNIAVTLPVSTATLDGSTSSASNGTISTFEWKQDSGPAAATIASPGTARTTVSNLKAGTYVFSLTVTDNAGLKASTKVTVQVTAASSGGCGSCKFLVTKGADGGAYINGNNLNVQPGDTVCVQAGDYAYIQFFNFSGTGAKPIVFINCGGQVKIGNGGNYGLVFNNVKYFKVTGSGSSQKYGFVVNGVSKKLSSGLAIGKGCTDYEAERFEITGSEVGVMAKVNPDCETENQAPYFEIRNVKLHDLYIHDVIGEGMYIGNTAPGGTETVCNGNTLNLLPPRMYNLKIYNVTTQNTGWDGIQVASAPENVEIFNNKVYNYGTTNKGSQQAGIILGGLSNGKVYNNTVIKGTGNGIELFGTGLSYIYNNIVVDAGKDGTAVGQDAIFIDDRPTKPDYTPLQAYVFNNTVVNAGRDGIRMQNSFSTVAKGNLFYNNLTVNCGSPQGTADYLNVQTGIDAQVTNNVALADINAAKFVDVTNNDFHLATGSPAIDKGKDLSAYFKTDIDGDARPSGAAWDIGADEYTGTAPSNKPPVASAGNDITITLPVSATTLDGSDSYDPDGSIAAYKWTQISGPATANIAASDQAQTGVSGLITEGTYVFELTVTDNKGATDAARVTVTVKPRGAATLIANAGKNQEIRLPDSTVTLDGTGSSVSYGSITSYTWKLQQGPASVQILDPGAAQTPVTFTAPGVYYFMLTVTDDNNNTASAVVIITVKKNDDHPDSTNKLTIFPNPVNNTLQLRLSLISPAYTVLRILAGNGAVMSTINLGQVSELQRSLDVSFLPCGVYFLHVTDGDALKIVKKFIKIY</sequence>
<dbReference type="EMBL" id="JABBGC010000002">
    <property type="protein sequence ID" value="NML39061.1"/>
    <property type="molecule type" value="Genomic_DNA"/>
</dbReference>
<dbReference type="NCBIfam" id="NF041518">
    <property type="entry name" value="choice_anch_Q"/>
    <property type="match status" value="1"/>
</dbReference>
<evidence type="ECO:0000259" key="2">
    <source>
        <dbReference type="PROSITE" id="PS50093"/>
    </source>
</evidence>
<evidence type="ECO:0000313" key="3">
    <source>
        <dbReference type="EMBL" id="NML39061.1"/>
    </source>
</evidence>
<dbReference type="InterPro" id="IPR029865">
    <property type="entry name" value="KIAA0319-like"/>
</dbReference>
<dbReference type="CDD" id="cd00146">
    <property type="entry name" value="PKD"/>
    <property type="match status" value="2"/>
</dbReference>
<evidence type="ECO:0000256" key="1">
    <source>
        <dbReference type="SAM" id="SignalP"/>
    </source>
</evidence>
<dbReference type="SUPFAM" id="SSF49299">
    <property type="entry name" value="PKD domain"/>
    <property type="match status" value="3"/>
</dbReference>
<dbReference type="PROSITE" id="PS50093">
    <property type="entry name" value="PKD"/>
    <property type="match status" value="2"/>
</dbReference>
<dbReference type="InterPro" id="IPR012334">
    <property type="entry name" value="Pectin_lyas_fold"/>
</dbReference>
<dbReference type="InterPro" id="IPR006626">
    <property type="entry name" value="PbH1"/>
</dbReference>
<dbReference type="InterPro" id="IPR013783">
    <property type="entry name" value="Ig-like_fold"/>
</dbReference>
<dbReference type="GO" id="GO:0016020">
    <property type="term" value="C:membrane"/>
    <property type="evidence" value="ECO:0007669"/>
    <property type="project" value="TreeGrafter"/>
</dbReference>
<accession>A0A848GN77</accession>
<dbReference type="Gene3D" id="2.60.40.10">
    <property type="entry name" value="Immunoglobulins"/>
    <property type="match status" value="3"/>
</dbReference>
<feature type="signal peptide" evidence="1">
    <location>
        <begin position="1"/>
        <end position="23"/>
    </location>
</feature>
<name>A0A848GN77_9BACT</name>
<proteinExistence type="predicted"/>
<evidence type="ECO:0000313" key="4">
    <source>
        <dbReference type="Proteomes" id="UP000583266"/>
    </source>
</evidence>
<keyword evidence="1" id="KW-0732">Signal</keyword>
<dbReference type="InterPro" id="IPR029058">
    <property type="entry name" value="AB_hydrolase_fold"/>
</dbReference>
<dbReference type="InterPro" id="IPR035986">
    <property type="entry name" value="PKD_dom_sf"/>
</dbReference>